<evidence type="ECO:0000313" key="3">
    <source>
        <dbReference type="Proteomes" id="UP000281468"/>
    </source>
</evidence>
<name>A0A3M7HH02_HORWE</name>
<feature type="compositionally biased region" description="Basic and acidic residues" evidence="1">
    <location>
        <begin position="177"/>
        <end position="202"/>
    </location>
</feature>
<dbReference type="Proteomes" id="UP000281468">
    <property type="component" value="Unassembled WGS sequence"/>
</dbReference>
<dbReference type="AlphaFoldDB" id="A0A3M7HH02"/>
<reference evidence="2 3" key="1">
    <citation type="journal article" date="2018" name="BMC Genomics">
        <title>Genomic evidence for intraspecific hybridization in a clonal and extremely halotolerant yeast.</title>
        <authorList>
            <person name="Gostincar C."/>
            <person name="Stajich J.E."/>
            <person name="Zupancic J."/>
            <person name="Zalar P."/>
            <person name="Gunde-Cimerman N."/>
        </authorList>
    </citation>
    <scope>NUCLEOTIDE SEQUENCE [LARGE SCALE GENOMIC DNA]</scope>
    <source>
        <strain evidence="2 3">EXF-171</strain>
    </source>
</reference>
<feature type="compositionally biased region" description="Basic and acidic residues" evidence="1">
    <location>
        <begin position="254"/>
        <end position="277"/>
    </location>
</feature>
<dbReference type="PANTHER" id="PTHR42103">
    <property type="entry name" value="ALPHA/BETA-HYDROLASES SUPERFAMILY PROTEIN"/>
    <property type="match status" value="1"/>
</dbReference>
<accession>A0A3M7HH02</accession>
<feature type="compositionally biased region" description="Basic and acidic residues" evidence="1">
    <location>
        <begin position="222"/>
        <end position="233"/>
    </location>
</feature>
<sequence length="401" mass="43811">MPNPVYAFTLPSLNDDTPLACRIYHPNNLLLHTLDSRIGISGAVIAHPYAPLGGSYDDAVVLSVTETLINEGYIVVTFSFRGATGSAGHTSWSGRPETDDYSSVAGFLTEYLQDIRRHGSEEIMGGAPPPPLQIIFGGYSYGSLVLARLPPPEAITRRLREATTGTAAHEITTRARTLAERTCKATKEAAENRARGRGHDPGRSTAPARSSPLTMGGEETDSPERRRSRESKRALSIARKGAQLPHRIKAHRREHSEKRSGPPHEPHNNEDDMRREDQDQDQATEPAVSPNYLLISPVLLPLTTMLCPPGPSIPFTGPTKHPGSGTGGFSFSDHNSLALFGTADIFTSSKRLQAWAEKQKSSNPRFEWEQIEDAGHFWHEEGAMEALEGRIASWVKGLTLA</sequence>
<comment type="caution">
    <text evidence="2">The sequence shown here is derived from an EMBL/GenBank/DDBJ whole genome shotgun (WGS) entry which is preliminary data.</text>
</comment>
<proteinExistence type="predicted"/>
<evidence type="ECO:0000256" key="1">
    <source>
        <dbReference type="SAM" id="MobiDB-lite"/>
    </source>
</evidence>
<dbReference type="Gene3D" id="3.40.50.1820">
    <property type="entry name" value="alpha/beta hydrolase"/>
    <property type="match status" value="1"/>
</dbReference>
<dbReference type="InterPro" id="IPR029058">
    <property type="entry name" value="AB_hydrolase_fold"/>
</dbReference>
<dbReference type="PANTHER" id="PTHR42103:SF2">
    <property type="entry name" value="AB HYDROLASE-1 DOMAIN-CONTAINING PROTEIN"/>
    <property type="match status" value="1"/>
</dbReference>
<feature type="region of interest" description="Disordered" evidence="1">
    <location>
        <begin position="177"/>
        <end position="290"/>
    </location>
</feature>
<evidence type="ECO:0000313" key="2">
    <source>
        <dbReference type="EMBL" id="RMZ12573.1"/>
    </source>
</evidence>
<protein>
    <submittedName>
        <fullName evidence="2">Uncharacterized protein</fullName>
    </submittedName>
</protein>
<organism evidence="2 3">
    <name type="scientific">Hortaea werneckii</name>
    <name type="common">Black yeast</name>
    <name type="synonym">Cladosporium werneckii</name>
    <dbReference type="NCBI Taxonomy" id="91943"/>
    <lineage>
        <taxon>Eukaryota</taxon>
        <taxon>Fungi</taxon>
        <taxon>Dikarya</taxon>
        <taxon>Ascomycota</taxon>
        <taxon>Pezizomycotina</taxon>
        <taxon>Dothideomycetes</taxon>
        <taxon>Dothideomycetidae</taxon>
        <taxon>Mycosphaerellales</taxon>
        <taxon>Teratosphaeriaceae</taxon>
        <taxon>Hortaea</taxon>
    </lineage>
</organism>
<dbReference type="EMBL" id="QWIQ01000050">
    <property type="protein sequence ID" value="RMZ12573.1"/>
    <property type="molecule type" value="Genomic_DNA"/>
</dbReference>
<gene>
    <name evidence="2" type="ORF">D0862_02632</name>
</gene>
<dbReference type="SUPFAM" id="SSF53474">
    <property type="entry name" value="alpha/beta-Hydrolases"/>
    <property type="match status" value="1"/>
</dbReference>